<protein>
    <submittedName>
        <fullName evidence="3">Uncharacterized protein</fullName>
    </submittedName>
</protein>
<feature type="region of interest" description="Disordered" evidence="2">
    <location>
        <begin position="58"/>
        <end position="89"/>
    </location>
</feature>
<name>A0A8S0PTA4_OLEEU</name>
<feature type="compositionally biased region" description="Basic and acidic residues" evidence="2">
    <location>
        <begin position="69"/>
        <end position="79"/>
    </location>
</feature>
<organism evidence="3 4">
    <name type="scientific">Olea europaea subsp. europaea</name>
    <dbReference type="NCBI Taxonomy" id="158383"/>
    <lineage>
        <taxon>Eukaryota</taxon>
        <taxon>Viridiplantae</taxon>
        <taxon>Streptophyta</taxon>
        <taxon>Embryophyta</taxon>
        <taxon>Tracheophyta</taxon>
        <taxon>Spermatophyta</taxon>
        <taxon>Magnoliopsida</taxon>
        <taxon>eudicotyledons</taxon>
        <taxon>Gunneridae</taxon>
        <taxon>Pentapetalae</taxon>
        <taxon>asterids</taxon>
        <taxon>lamiids</taxon>
        <taxon>Lamiales</taxon>
        <taxon>Oleaceae</taxon>
        <taxon>Oleeae</taxon>
        <taxon>Olea</taxon>
    </lineage>
</organism>
<proteinExistence type="predicted"/>
<dbReference type="Gramene" id="OE9A103302T1">
    <property type="protein sequence ID" value="OE9A103302C1"/>
    <property type="gene ID" value="OE9A103302"/>
</dbReference>
<evidence type="ECO:0000313" key="3">
    <source>
        <dbReference type="EMBL" id="CAA2956648.1"/>
    </source>
</evidence>
<keyword evidence="1" id="KW-0175">Coiled coil</keyword>
<evidence type="ECO:0000313" key="4">
    <source>
        <dbReference type="Proteomes" id="UP000594638"/>
    </source>
</evidence>
<feature type="coiled-coil region" evidence="1">
    <location>
        <begin position="19"/>
        <end position="46"/>
    </location>
</feature>
<reference evidence="3 4" key="1">
    <citation type="submission" date="2019-12" db="EMBL/GenBank/DDBJ databases">
        <authorList>
            <person name="Alioto T."/>
            <person name="Alioto T."/>
            <person name="Gomez Garrido J."/>
        </authorList>
    </citation>
    <scope>NUCLEOTIDE SEQUENCE [LARGE SCALE GENOMIC DNA]</scope>
</reference>
<dbReference type="AlphaFoldDB" id="A0A8S0PTA4"/>
<evidence type="ECO:0000256" key="2">
    <source>
        <dbReference type="SAM" id="MobiDB-lite"/>
    </source>
</evidence>
<dbReference type="EMBL" id="CACTIH010000193">
    <property type="protein sequence ID" value="CAA2956648.1"/>
    <property type="molecule type" value="Genomic_DNA"/>
</dbReference>
<comment type="caution">
    <text evidence="3">The sequence shown here is derived from an EMBL/GenBank/DDBJ whole genome shotgun (WGS) entry which is preliminary data.</text>
</comment>
<dbReference type="Proteomes" id="UP000594638">
    <property type="component" value="Unassembled WGS sequence"/>
</dbReference>
<accession>A0A8S0PTA4</accession>
<sequence length="161" mass="18605">MQTLPGRGLNDTLSNEVKMTNIEDQIDDLEMQIEIKEIEISTKQQKVKILPKLEQGTNFQESTSYNPKGDVKRIEEDNIPRPNPKNEYSDQNLLQSEYIPRKSNQQVTILDLDCTLEPDKLIDAWYSHIMVAMITNNEIIKSEANSWNYVLDFSIHALSVH</sequence>
<evidence type="ECO:0000256" key="1">
    <source>
        <dbReference type="SAM" id="Coils"/>
    </source>
</evidence>
<gene>
    <name evidence="3" type="ORF">OLEA9_A103302</name>
</gene>
<keyword evidence="4" id="KW-1185">Reference proteome</keyword>